<dbReference type="Pfam" id="PF01613">
    <property type="entry name" value="Flavin_Reduct"/>
    <property type="match status" value="1"/>
</dbReference>
<evidence type="ECO:0000256" key="1">
    <source>
        <dbReference type="ARBA" id="ARBA00023002"/>
    </source>
</evidence>
<sequence>MTQETPSVERDAFLAAMRQVASTVTVVTTDGPAGRAGATVSAFTSLSADPPSVLVCLRTDSRIASTVAENRAFCVNILPEHAVEVARAFAGPSPDNAEDRFAGLSFEADAHGPILPRATAFSCTLTERMIHGSHAICIGQVTRLSNTGERPLTYLSGDYHIVRPHRD</sequence>
<dbReference type="PANTHER" id="PTHR30466">
    <property type="entry name" value="FLAVIN REDUCTASE"/>
    <property type="match status" value="1"/>
</dbReference>
<keyword evidence="1 3" id="KW-0560">Oxidoreductase</keyword>
<dbReference type="EMBL" id="FOBO01000001">
    <property type="protein sequence ID" value="SEL91237.1"/>
    <property type="molecule type" value="Genomic_DNA"/>
</dbReference>
<dbReference type="OrthoDB" id="9789254at2"/>
<dbReference type="EMBL" id="LGVV01000040">
    <property type="protein sequence ID" value="KNX40783.1"/>
    <property type="molecule type" value="Genomic_DNA"/>
</dbReference>
<accession>A0A0L6CTD7</accession>
<evidence type="ECO:0000313" key="3">
    <source>
        <dbReference type="EMBL" id="KNX40783.1"/>
    </source>
</evidence>
<reference evidence="3" key="2">
    <citation type="submission" date="2015-07" db="EMBL/GenBank/DDBJ databases">
        <title>MeaNS - Measles Nucleotide Surveillance Program.</title>
        <authorList>
            <person name="Tran T."/>
            <person name="Druce J."/>
        </authorList>
    </citation>
    <scope>NUCLEOTIDE SEQUENCE</scope>
    <source>
        <strain evidence="3">EL-164</strain>
    </source>
</reference>
<dbReference type="GO" id="GO:0052874">
    <property type="term" value="F:FMN reductase (NADH) activity"/>
    <property type="evidence" value="ECO:0007669"/>
    <property type="project" value="UniProtKB-EC"/>
</dbReference>
<evidence type="ECO:0000313" key="5">
    <source>
        <dbReference type="Proteomes" id="UP000037046"/>
    </source>
</evidence>
<dbReference type="Proteomes" id="UP000037046">
    <property type="component" value="Unassembled WGS sequence"/>
</dbReference>
<dbReference type="RefSeq" id="WP_082237726.1">
    <property type="nucleotide sequence ID" value="NZ_CP118494.1"/>
</dbReference>
<feature type="domain" description="Flavin reductase like" evidence="2">
    <location>
        <begin position="17"/>
        <end position="161"/>
    </location>
</feature>
<evidence type="ECO:0000313" key="4">
    <source>
        <dbReference type="EMBL" id="SEL91237.1"/>
    </source>
</evidence>
<name>A0A0L6CTD7_9RHOB</name>
<proteinExistence type="predicted"/>
<keyword evidence="5" id="KW-1185">Reference proteome</keyword>
<dbReference type="Proteomes" id="UP000182160">
    <property type="component" value="Unassembled WGS sequence"/>
</dbReference>
<dbReference type="InterPro" id="IPR050268">
    <property type="entry name" value="NADH-dep_flavin_reductase"/>
</dbReference>
<dbReference type="PATRIC" id="fig|74031.6.peg.2717"/>
<gene>
    <name evidence="3" type="primary">rutF</name>
    <name evidence="3" type="ORF">ROTO_26650</name>
    <name evidence="4" type="ORF">SAMN04488077_10110</name>
</gene>
<protein>
    <submittedName>
        <fullName evidence="3">FMN reductase (NADH) RutF</fullName>
        <ecNumber evidence="3">1.5.1.42</ecNumber>
    </submittedName>
    <submittedName>
        <fullName evidence="4">Flavin reductase</fullName>
    </submittedName>
</protein>
<dbReference type="SMART" id="SM00903">
    <property type="entry name" value="Flavin_Reduct"/>
    <property type="match status" value="1"/>
</dbReference>
<dbReference type="InterPro" id="IPR012349">
    <property type="entry name" value="Split_barrel_FMN-bd"/>
</dbReference>
<organism evidence="3 5">
    <name type="scientific">Roseovarius tolerans</name>
    <dbReference type="NCBI Taxonomy" id="74031"/>
    <lineage>
        <taxon>Bacteria</taxon>
        <taxon>Pseudomonadati</taxon>
        <taxon>Pseudomonadota</taxon>
        <taxon>Alphaproteobacteria</taxon>
        <taxon>Rhodobacterales</taxon>
        <taxon>Roseobacteraceae</taxon>
        <taxon>Roseovarius</taxon>
    </lineage>
</organism>
<dbReference type="STRING" id="74031.SAMN04488077_10110"/>
<dbReference type="GO" id="GO:0010181">
    <property type="term" value="F:FMN binding"/>
    <property type="evidence" value="ECO:0007669"/>
    <property type="project" value="InterPro"/>
</dbReference>
<reference evidence="5" key="1">
    <citation type="submission" date="2015-07" db="EMBL/GenBank/DDBJ databases">
        <title>Draft Genome Sequence of Roseovarius tolerans EL-164, a producer of N-Acylated Alanine Methyl Esters (NAMEs).</title>
        <authorList>
            <person name="Voget S."/>
            <person name="Bruns H."/>
            <person name="Wagner-Doebler I."/>
            <person name="Schulz S."/>
            <person name="Daniel R."/>
        </authorList>
    </citation>
    <scope>NUCLEOTIDE SEQUENCE [LARGE SCALE GENOMIC DNA]</scope>
    <source>
        <strain evidence="5">EL-164</strain>
    </source>
</reference>
<evidence type="ECO:0000313" key="6">
    <source>
        <dbReference type="Proteomes" id="UP000182160"/>
    </source>
</evidence>
<dbReference type="GO" id="GO:0042602">
    <property type="term" value="F:riboflavin reductase (NADPH) activity"/>
    <property type="evidence" value="ECO:0007669"/>
    <property type="project" value="TreeGrafter"/>
</dbReference>
<reference evidence="4 6" key="3">
    <citation type="submission" date="2016-10" db="EMBL/GenBank/DDBJ databases">
        <authorList>
            <person name="de Groot N.N."/>
        </authorList>
    </citation>
    <scope>NUCLEOTIDE SEQUENCE [LARGE SCALE GENOMIC DNA]</scope>
    <source>
        <strain evidence="4 6">DSM 11457</strain>
    </source>
</reference>
<dbReference type="Gene3D" id="2.30.110.10">
    <property type="entry name" value="Electron Transport, Fmn-binding Protein, Chain A"/>
    <property type="match status" value="1"/>
</dbReference>
<dbReference type="EC" id="1.5.1.42" evidence="3"/>
<dbReference type="PANTHER" id="PTHR30466:SF1">
    <property type="entry name" value="FMN REDUCTASE (NADH) RUTF"/>
    <property type="match status" value="1"/>
</dbReference>
<evidence type="ECO:0000259" key="2">
    <source>
        <dbReference type="SMART" id="SM00903"/>
    </source>
</evidence>
<dbReference type="SUPFAM" id="SSF50475">
    <property type="entry name" value="FMN-binding split barrel"/>
    <property type="match status" value="1"/>
</dbReference>
<dbReference type="AlphaFoldDB" id="A0A0L6CTD7"/>
<dbReference type="InterPro" id="IPR002563">
    <property type="entry name" value="Flavin_Rdtase-like_dom"/>
</dbReference>